<proteinExistence type="predicted"/>
<evidence type="ECO:0000256" key="1">
    <source>
        <dbReference type="SAM" id="Phobius"/>
    </source>
</evidence>
<reference evidence="2" key="1">
    <citation type="submission" date="2020-02" db="EMBL/GenBank/DDBJ databases">
        <authorList>
            <person name="Meier V. D."/>
        </authorList>
    </citation>
    <scope>NUCLEOTIDE SEQUENCE</scope>
    <source>
        <strain evidence="2">AVDCRST_MAG52</strain>
    </source>
</reference>
<feature type="transmembrane region" description="Helical" evidence="1">
    <location>
        <begin position="29"/>
        <end position="57"/>
    </location>
</feature>
<keyword evidence="1" id="KW-0472">Membrane</keyword>
<keyword evidence="1" id="KW-1133">Transmembrane helix</keyword>
<dbReference type="AlphaFoldDB" id="A0A6J4I7E5"/>
<feature type="transmembrane region" description="Helical" evidence="1">
    <location>
        <begin position="63"/>
        <end position="81"/>
    </location>
</feature>
<organism evidence="2">
    <name type="scientific">uncultured Blastococcus sp</name>
    <dbReference type="NCBI Taxonomy" id="217144"/>
    <lineage>
        <taxon>Bacteria</taxon>
        <taxon>Bacillati</taxon>
        <taxon>Actinomycetota</taxon>
        <taxon>Actinomycetes</taxon>
        <taxon>Geodermatophilales</taxon>
        <taxon>Geodermatophilaceae</taxon>
        <taxon>Blastococcus</taxon>
        <taxon>environmental samples</taxon>
    </lineage>
</organism>
<evidence type="ECO:0000313" key="2">
    <source>
        <dbReference type="EMBL" id="CAA9243470.1"/>
    </source>
</evidence>
<accession>A0A6J4I7E5</accession>
<gene>
    <name evidence="2" type="ORF">AVDCRST_MAG52-1765</name>
</gene>
<keyword evidence="1" id="KW-0812">Transmembrane</keyword>
<protein>
    <submittedName>
        <fullName evidence="2">Uncharacterized protein</fullName>
    </submittedName>
</protein>
<sequence>MTSSTDGTAPLAWSTMADSRPAPERRARALMGVVAASALAYPVLVSAVQLVVAQLFIVDVAAVVLWLAVAVACCIALVAALRWGAQRRVLSPWLLLGLAPPALFELWLVWPRLAA</sequence>
<name>A0A6J4I7E5_9ACTN</name>
<dbReference type="EMBL" id="CADCTN010000122">
    <property type="protein sequence ID" value="CAA9243470.1"/>
    <property type="molecule type" value="Genomic_DNA"/>
</dbReference>
<feature type="transmembrane region" description="Helical" evidence="1">
    <location>
        <begin position="93"/>
        <end position="110"/>
    </location>
</feature>